<sequence>MRRDLERYATGTTDMPEYTETVERGRGHAAALLGVDVSRVAIGSQASYFVGLAAVAAPTGAEIVCIEGDFGSVVRPFLARGDLVVRHVPLADLADAIGPDTWMVAYALVQSSTGQVCDAAAISSAARAHRARVLVDVTQATGWLPTTSLDADLIVCHTYKWLCAPRGSAFAAFSEQAMSELWPVAAGWYSAPDPWTSAYGPALDLAEDASRFDTSPGWHAWVGAEAALRFVLSLDPGAVHDHDTALADSFRARLGLEPSGSAIVSWADPDGSHLAALSSAGVVAAGRAGRARVSFHLWNDEEDVDLAARAIGR</sequence>
<keyword evidence="3" id="KW-1185">Reference proteome</keyword>
<evidence type="ECO:0000313" key="2">
    <source>
        <dbReference type="EMBL" id="MBF4767639.1"/>
    </source>
</evidence>
<dbReference type="PANTHER" id="PTHR43586:SF21">
    <property type="entry name" value="PYRIDOXAL PHOSPHATE (PLP)-DEPENDENT ASPARTATE AMINOTRANSFERASE SUPERFAMILY"/>
    <property type="match status" value="1"/>
</dbReference>
<accession>A0A930YM15</accession>
<comment type="caution">
    <text evidence="2">The sequence shown here is derived from an EMBL/GenBank/DDBJ whole genome shotgun (WGS) entry which is preliminary data.</text>
</comment>
<gene>
    <name evidence="2" type="ORF">ISU10_07660</name>
</gene>
<dbReference type="InterPro" id="IPR015422">
    <property type="entry name" value="PyrdxlP-dep_Trfase_small"/>
</dbReference>
<evidence type="ECO:0000259" key="1">
    <source>
        <dbReference type="Pfam" id="PF00266"/>
    </source>
</evidence>
<dbReference type="AlphaFoldDB" id="A0A930YM15"/>
<dbReference type="SUPFAM" id="SSF53383">
    <property type="entry name" value="PLP-dependent transferases"/>
    <property type="match status" value="1"/>
</dbReference>
<reference evidence="2" key="1">
    <citation type="submission" date="2020-11" db="EMBL/GenBank/DDBJ databases">
        <title>Nocardioides cynanchi sp. nov., isolated from soil of rhizosphere of Cynanchum wilfordii.</title>
        <authorList>
            <person name="Lee J.-S."/>
            <person name="Suh M.K."/>
            <person name="Kim J.-S."/>
        </authorList>
    </citation>
    <scope>NUCLEOTIDE SEQUENCE</scope>
    <source>
        <strain evidence="2">KCTC 19276</strain>
    </source>
</reference>
<organism evidence="2 3">
    <name type="scientific">Nocardioides agariphilus</name>
    <dbReference type="NCBI Taxonomy" id="433664"/>
    <lineage>
        <taxon>Bacteria</taxon>
        <taxon>Bacillati</taxon>
        <taxon>Actinomycetota</taxon>
        <taxon>Actinomycetes</taxon>
        <taxon>Propionibacteriales</taxon>
        <taxon>Nocardioidaceae</taxon>
        <taxon>Nocardioides</taxon>
    </lineage>
</organism>
<evidence type="ECO:0000313" key="3">
    <source>
        <dbReference type="Proteomes" id="UP000660668"/>
    </source>
</evidence>
<dbReference type="EMBL" id="JADKPO010000008">
    <property type="protein sequence ID" value="MBF4767639.1"/>
    <property type="molecule type" value="Genomic_DNA"/>
</dbReference>
<protein>
    <submittedName>
        <fullName evidence="2">Aminotransferase class V-fold PLP-dependent enzyme</fullName>
    </submittedName>
</protein>
<keyword evidence="2" id="KW-0808">Transferase</keyword>
<feature type="domain" description="Aminotransferase class V" evidence="1">
    <location>
        <begin position="89"/>
        <end position="254"/>
    </location>
</feature>
<dbReference type="Proteomes" id="UP000660668">
    <property type="component" value="Unassembled WGS sequence"/>
</dbReference>
<dbReference type="Gene3D" id="3.90.1150.10">
    <property type="entry name" value="Aspartate Aminotransferase, domain 1"/>
    <property type="match status" value="1"/>
</dbReference>
<keyword evidence="2" id="KW-0032">Aminotransferase</keyword>
<dbReference type="GO" id="GO:0008483">
    <property type="term" value="F:transaminase activity"/>
    <property type="evidence" value="ECO:0007669"/>
    <property type="project" value="UniProtKB-KW"/>
</dbReference>
<dbReference type="PANTHER" id="PTHR43586">
    <property type="entry name" value="CYSTEINE DESULFURASE"/>
    <property type="match status" value="1"/>
</dbReference>
<dbReference type="Pfam" id="PF00266">
    <property type="entry name" value="Aminotran_5"/>
    <property type="match status" value="1"/>
</dbReference>
<dbReference type="InterPro" id="IPR015424">
    <property type="entry name" value="PyrdxlP-dep_Trfase"/>
</dbReference>
<dbReference type="InterPro" id="IPR015421">
    <property type="entry name" value="PyrdxlP-dep_Trfase_major"/>
</dbReference>
<proteinExistence type="predicted"/>
<dbReference type="InterPro" id="IPR000192">
    <property type="entry name" value="Aminotrans_V_dom"/>
</dbReference>
<name>A0A930YM15_9ACTN</name>
<dbReference type="Gene3D" id="3.40.640.10">
    <property type="entry name" value="Type I PLP-dependent aspartate aminotransferase-like (Major domain)"/>
    <property type="match status" value="1"/>
</dbReference>